<sequence length="111" mass="12542">MSDPLDSMFGFTRRLPPTQIEENVLALMDICPDYVDDLGNIDQLLEVKTDIATEKEYLTYDHSGDGDNYRSPWFNEYDPSLDDGTVPSVKLRKLGIPANEAKKCTLPLRST</sequence>
<reference evidence="1" key="2">
    <citation type="journal article" date="2020" name="Nat. Commun.">
        <title>Large-scale genome sequencing of mycorrhizal fungi provides insights into the early evolution of symbiotic traits.</title>
        <authorList>
            <person name="Miyauchi S."/>
            <person name="Kiss E."/>
            <person name="Kuo A."/>
            <person name="Drula E."/>
            <person name="Kohler A."/>
            <person name="Sanchez-Garcia M."/>
            <person name="Morin E."/>
            <person name="Andreopoulos B."/>
            <person name="Barry K.W."/>
            <person name="Bonito G."/>
            <person name="Buee M."/>
            <person name="Carver A."/>
            <person name="Chen C."/>
            <person name="Cichocki N."/>
            <person name="Clum A."/>
            <person name="Culley D."/>
            <person name="Crous P.W."/>
            <person name="Fauchery L."/>
            <person name="Girlanda M."/>
            <person name="Hayes R.D."/>
            <person name="Keri Z."/>
            <person name="LaButti K."/>
            <person name="Lipzen A."/>
            <person name="Lombard V."/>
            <person name="Magnuson J."/>
            <person name="Maillard F."/>
            <person name="Murat C."/>
            <person name="Nolan M."/>
            <person name="Ohm R.A."/>
            <person name="Pangilinan J."/>
            <person name="Pereira M.F."/>
            <person name="Perotto S."/>
            <person name="Peter M."/>
            <person name="Pfister S."/>
            <person name="Riley R."/>
            <person name="Sitrit Y."/>
            <person name="Stielow J.B."/>
            <person name="Szollosi G."/>
            <person name="Zifcakova L."/>
            <person name="Stursova M."/>
            <person name="Spatafora J.W."/>
            <person name="Tedersoo L."/>
            <person name="Vaario L.M."/>
            <person name="Yamada A."/>
            <person name="Yan M."/>
            <person name="Wang P."/>
            <person name="Xu J."/>
            <person name="Bruns T."/>
            <person name="Baldrian P."/>
            <person name="Vilgalys R."/>
            <person name="Dunand C."/>
            <person name="Henrissat B."/>
            <person name="Grigoriev I.V."/>
            <person name="Hibbett D."/>
            <person name="Nagy L.G."/>
            <person name="Martin F.M."/>
        </authorList>
    </citation>
    <scope>NUCLEOTIDE SEQUENCE</scope>
    <source>
        <strain evidence="1">P2</strain>
    </source>
</reference>
<evidence type="ECO:0000313" key="2">
    <source>
        <dbReference type="Proteomes" id="UP000886501"/>
    </source>
</evidence>
<proteinExistence type="predicted"/>
<evidence type="ECO:0000313" key="1">
    <source>
        <dbReference type="EMBL" id="KAF9648728.1"/>
    </source>
</evidence>
<gene>
    <name evidence="1" type="ORF">BDM02DRAFT_3114876</name>
</gene>
<reference evidence="1" key="1">
    <citation type="submission" date="2019-10" db="EMBL/GenBank/DDBJ databases">
        <authorList>
            <consortium name="DOE Joint Genome Institute"/>
            <person name="Kuo A."/>
            <person name="Miyauchi S."/>
            <person name="Kiss E."/>
            <person name="Drula E."/>
            <person name="Kohler A."/>
            <person name="Sanchez-Garcia M."/>
            <person name="Andreopoulos B."/>
            <person name="Barry K.W."/>
            <person name="Bonito G."/>
            <person name="Buee M."/>
            <person name="Carver A."/>
            <person name="Chen C."/>
            <person name="Cichocki N."/>
            <person name="Clum A."/>
            <person name="Culley D."/>
            <person name="Crous P.W."/>
            <person name="Fauchery L."/>
            <person name="Girlanda M."/>
            <person name="Hayes R."/>
            <person name="Keri Z."/>
            <person name="Labutti K."/>
            <person name="Lipzen A."/>
            <person name="Lombard V."/>
            <person name="Magnuson J."/>
            <person name="Maillard F."/>
            <person name="Morin E."/>
            <person name="Murat C."/>
            <person name="Nolan M."/>
            <person name="Ohm R."/>
            <person name="Pangilinan J."/>
            <person name="Pereira M."/>
            <person name="Perotto S."/>
            <person name="Peter M."/>
            <person name="Riley R."/>
            <person name="Sitrit Y."/>
            <person name="Stielow B."/>
            <person name="Szollosi G."/>
            <person name="Zifcakova L."/>
            <person name="Stursova M."/>
            <person name="Spatafora J.W."/>
            <person name="Tedersoo L."/>
            <person name="Vaario L.-M."/>
            <person name="Yamada A."/>
            <person name="Yan M."/>
            <person name="Wang P."/>
            <person name="Xu J."/>
            <person name="Bruns T."/>
            <person name="Baldrian P."/>
            <person name="Vilgalys R."/>
            <person name="Henrissat B."/>
            <person name="Grigoriev I.V."/>
            <person name="Hibbett D."/>
            <person name="Nagy L.G."/>
            <person name="Martin F.M."/>
        </authorList>
    </citation>
    <scope>NUCLEOTIDE SEQUENCE</scope>
    <source>
        <strain evidence="1">P2</strain>
    </source>
</reference>
<accession>A0ACB6ZHB1</accession>
<protein>
    <submittedName>
        <fullName evidence="1">F-actin capping protein, beta subunit</fullName>
    </submittedName>
</protein>
<organism evidence="1 2">
    <name type="scientific">Thelephora ganbajun</name>
    <name type="common">Ganba fungus</name>
    <dbReference type="NCBI Taxonomy" id="370292"/>
    <lineage>
        <taxon>Eukaryota</taxon>
        <taxon>Fungi</taxon>
        <taxon>Dikarya</taxon>
        <taxon>Basidiomycota</taxon>
        <taxon>Agaricomycotina</taxon>
        <taxon>Agaricomycetes</taxon>
        <taxon>Thelephorales</taxon>
        <taxon>Thelephoraceae</taxon>
        <taxon>Thelephora</taxon>
    </lineage>
</organism>
<keyword evidence="2" id="KW-1185">Reference proteome</keyword>
<comment type="caution">
    <text evidence="1">The sequence shown here is derived from an EMBL/GenBank/DDBJ whole genome shotgun (WGS) entry which is preliminary data.</text>
</comment>
<name>A0ACB6ZHB1_THEGA</name>
<dbReference type="Proteomes" id="UP000886501">
    <property type="component" value="Unassembled WGS sequence"/>
</dbReference>
<dbReference type="EMBL" id="MU118008">
    <property type="protein sequence ID" value="KAF9648728.1"/>
    <property type="molecule type" value="Genomic_DNA"/>
</dbReference>